<dbReference type="RefSeq" id="WP_039644610.1">
    <property type="nucleotide sequence ID" value="NZ_JXBL01000001.1"/>
</dbReference>
<dbReference type="EMBL" id="JXBL01000001">
    <property type="protein sequence ID" value="KIE42234.1"/>
    <property type="molecule type" value="Genomic_DNA"/>
</dbReference>
<dbReference type="Proteomes" id="UP000031433">
    <property type="component" value="Unassembled WGS sequence"/>
</dbReference>
<accession>A0A0C1TMV9</accession>
<evidence type="ECO:0000313" key="3">
    <source>
        <dbReference type="EMBL" id="KIE42234.1"/>
    </source>
</evidence>
<evidence type="ECO:0000313" key="4">
    <source>
        <dbReference type="Proteomes" id="UP000031433"/>
    </source>
</evidence>
<gene>
    <name evidence="3" type="ORF">SE37_06170</name>
</gene>
<dbReference type="InterPro" id="IPR013491">
    <property type="entry name" value="Tape_meas_N"/>
</dbReference>
<dbReference type="Pfam" id="PF20155">
    <property type="entry name" value="TMP_3"/>
    <property type="match status" value="1"/>
</dbReference>
<comment type="caution">
    <text evidence="3">The sequence shown here is derived from an EMBL/GenBank/DDBJ whole genome shotgun (WGS) entry which is preliminary data.</text>
</comment>
<feature type="region of interest" description="Disordered" evidence="1">
    <location>
        <begin position="446"/>
        <end position="466"/>
    </location>
</feature>
<name>A0A0C1TMV9_9BACT</name>
<reference evidence="3 4" key="1">
    <citation type="submission" date="2015-01" db="EMBL/GenBank/DDBJ databases">
        <title>Genome sequence of the anaerobic bacterium Geobacter soli GSS01, a dissimilatory Fe(III) reducer from soil.</title>
        <authorList>
            <person name="Yang G."/>
            <person name="Zhou S."/>
        </authorList>
    </citation>
    <scope>NUCLEOTIDE SEQUENCE [LARGE SCALE GENOMIC DNA]</scope>
    <source>
        <strain evidence="3 4">GSS01</strain>
    </source>
</reference>
<protein>
    <recommendedName>
        <fullName evidence="2">Tape measure protein N-terminal domain-containing protein</fullName>
    </recommendedName>
</protein>
<dbReference type="NCBIfam" id="TIGR02675">
    <property type="entry name" value="tape_meas_nterm"/>
    <property type="match status" value="1"/>
</dbReference>
<keyword evidence="4" id="KW-1185">Reference proteome</keyword>
<feature type="compositionally biased region" description="Gly residues" evidence="1">
    <location>
        <begin position="450"/>
        <end position="462"/>
    </location>
</feature>
<feature type="domain" description="Tape measure protein N-terminal" evidence="2">
    <location>
        <begin position="62"/>
        <end position="253"/>
    </location>
</feature>
<proteinExistence type="predicted"/>
<evidence type="ECO:0000256" key="1">
    <source>
        <dbReference type="SAM" id="MobiDB-lite"/>
    </source>
</evidence>
<evidence type="ECO:0000259" key="2">
    <source>
        <dbReference type="Pfam" id="PF20155"/>
    </source>
</evidence>
<organism evidence="3 4">
    <name type="scientific">Geobacter soli</name>
    <dbReference type="NCBI Taxonomy" id="1510391"/>
    <lineage>
        <taxon>Bacteria</taxon>
        <taxon>Pseudomonadati</taxon>
        <taxon>Thermodesulfobacteriota</taxon>
        <taxon>Desulfuromonadia</taxon>
        <taxon>Geobacterales</taxon>
        <taxon>Geobacteraceae</taxon>
        <taxon>Geobacter</taxon>
    </lineage>
</organism>
<sequence length="810" mass="86767">MSDNERQTRIVLKGDSSQLNRALADGENAADRFEGGITRAKNSLSSFTGVLAGVSAAFVTKELLDAGLASERLSNSLLAATGSFNQSRVEMNYIISEADRLGFNLQTLGQDYVKLTASSHGTVLEGQATRDIFTAVAEASTALTLSAGETSGAILAVSQMISKGKVSAEELRQQLGERLPGAYQAAERAVRAIGFTEPLDELLQKGKIVAADFLPRFAAELRQTYSGQLTAAIHSTQAEINRFNNELFRTKAALADAVLPAFTEGLRVARPFLGVMQELGEPAMYTAIALGVGRMSTAMVGLATSTTAAVTAGRLLQSTLPGLAAMAGFTLAKAYADSRNLESEGKEIKSLVTYGHEGARMRYMGTTPQNLDALEDVKIMHYIKDKLPGYTAEQYAAFIREGGIQFKKVTDSAFNEWWYKVQVNDSAVKRALDGMQSRPVRAIGAAQNAAGGGSGGRGGSGSGSLKSAAIDSVPSWTNFDEMAWELSEMVDEAVGGMAERAIFGLQSGAAIIADRYRASNSSLLGGIDLMATGSGDMTPSQQRQFDEAASLAEWEARQTESRQRELVAEQEFYAMREEIRGSSLAAELLRIDQEQQAWVDRWAMDTDSFEEHERRKSLIEKFYSSQRQLVAKKEQDTKLSAVTMSFRTMMALTDAYQSFSGKKSKELFYIAKGAAIAEATVNTYRAAASGYATQPFYPLGLAMGTLALAQGLATVASIASTTFEGGGGAASFSNSVAIDSASYGAGTPGSPVVTQPVSTPQPVQEVTVILNVGTMLGDRQMFQRWFEDVGAAEIRDAVGRNVDFGLQPRS</sequence>
<dbReference type="AlphaFoldDB" id="A0A0C1TMV9"/>